<evidence type="ECO:0000256" key="7">
    <source>
        <dbReference type="ARBA" id="ARBA00023136"/>
    </source>
</evidence>
<sequence length="286" mass="31403">MQLNFLRRFLQKRLAMTGVVIILFLVILGIFAPYFAPHDPYLTNVKLKLMSASFDYPLGTDQLGRCVFSRLIYGIRTSLSTAVLATALMLSIGIPLGILAGYVGGKTDNLIMRLVDIASTFPSSLLALAAIGITGPSLMTILLVFITLWWAPFARIIRGSVIALKEKDFIQAAISVGSPHRRIIFHHIIPNAMSSIIVLATLRIAAVITHVAAFSFIGLGSQPPIADWGVMLSDSRQYMTQYPMMIIYPALAIMLSVWALNMIGEGLNDVLQNNVKALDLKKQEEI</sequence>
<dbReference type="CDD" id="cd06261">
    <property type="entry name" value="TM_PBP2"/>
    <property type="match status" value="1"/>
</dbReference>
<gene>
    <name evidence="10" type="ORF">I4902_13180</name>
</gene>
<protein>
    <submittedName>
        <fullName evidence="10">ABC transporter permease</fullName>
    </submittedName>
</protein>
<keyword evidence="3" id="KW-1003">Cell membrane</keyword>
<dbReference type="Proteomes" id="UP000614721">
    <property type="component" value="Unassembled WGS sequence"/>
</dbReference>
<feature type="transmembrane region" description="Helical" evidence="8">
    <location>
        <begin position="139"/>
        <end position="157"/>
    </location>
</feature>
<feature type="transmembrane region" description="Helical" evidence="8">
    <location>
        <begin position="79"/>
        <end position="102"/>
    </location>
</feature>
<feature type="transmembrane region" description="Helical" evidence="8">
    <location>
        <begin position="14"/>
        <end position="36"/>
    </location>
</feature>
<organism evidence="10 11">
    <name type="scientific">Proteus alimentorum</name>
    <dbReference type="NCBI Taxonomy" id="1973495"/>
    <lineage>
        <taxon>Bacteria</taxon>
        <taxon>Pseudomonadati</taxon>
        <taxon>Pseudomonadota</taxon>
        <taxon>Gammaproteobacteria</taxon>
        <taxon>Enterobacterales</taxon>
        <taxon>Morganellaceae</taxon>
        <taxon>Proteus</taxon>
    </lineage>
</organism>
<keyword evidence="4" id="KW-0997">Cell inner membrane</keyword>
<accession>A0ABS0IX22</accession>
<dbReference type="PANTHER" id="PTHR43386:SF1">
    <property type="entry name" value="D,D-DIPEPTIDE TRANSPORT SYSTEM PERMEASE PROTEIN DDPC-RELATED"/>
    <property type="match status" value="1"/>
</dbReference>
<evidence type="ECO:0000256" key="4">
    <source>
        <dbReference type="ARBA" id="ARBA00022519"/>
    </source>
</evidence>
<dbReference type="InterPro" id="IPR025966">
    <property type="entry name" value="OppC_N"/>
</dbReference>
<dbReference type="PANTHER" id="PTHR43386">
    <property type="entry name" value="OLIGOPEPTIDE TRANSPORT SYSTEM PERMEASE PROTEIN APPC"/>
    <property type="match status" value="1"/>
</dbReference>
<dbReference type="Pfam" id="PF00528">
    <property type="entry name" value="BPD_transp_1"/>
    <property type="match status" value="1"/>
</dbReference>
<dbReference type="EMBL" id="JADSJP010000021">
    <property type="protein sequence ID" value="MBG2880216.1"/>
    <property type="molecule type" value="Genomic_DNA"/>
</dbReference>
<evidence type="ECO:0000256" key="3">
    <source>
        <dbReference type="ARBA" id="ARBA00022475"/>
    </source>
</evidence>
<keyword evidence="6 8" id="KW-1133">Transmembrane helix</keyword>
<evidence type="ECO:0000256" key="1">
    <source>
        <dbReference type="ARBA" id="ARBA00004429"/>
    </source>
</evidence>
<evidence type="ECO:0000313" key="10">
    <source>
        <dbReference type="EMBL" id="MBG2880216.1"/>
    </source>
</evidence>
<feature type="transmembrane region" description="Helical" evidence="8">
    <location>
        <begin position="239"/>
        <end position="260"/>
    </location>
</feature>
<evidence type="ECO:0000259" key="9">
    <source>
        <dbReference type="PROSITE" id="PS50928"/>
    </source>
</evidence>
<name>A0ABS0IX22_9GAMM</name>
<dbReference type="PROSITE" id="PS50928">
    <property type="entry name" value="ABC_TM1"/>
    <property type="match status" value="1"/>
</dbReference>
<keyword evidence="7 8" id="KW-0472">Membrane</keyword>
<evidence type="ECO:0000313" key="11">
    <source>
        <dbReference type="Proteomes" id="UP000614721"/>
    </source>
</evidence>
<keyword evidence="2 8" id="KW-0813">Transport</keyword>
<feature type="transmembrane region" description="Helical" evidence="8">
    <location>
        <begin position="196"/>
        <end position="219"/>
    </location>
</feature>
<evidence type="ECO:0000256" key="6">
    <source>
        <dbReference type="ARBA" id="ARBA00022989"/>
    </source>
</evidence>
<feature type="transmembrane region" description="Helical" evidence="8">
    <location>
        <begin position="114"/>
        <end position="133"/>
    </location>
</feature>
<evidence type="ECO:0000256" key="8">
    <source>
        <dbReference type="RuleBase" id="RU363032"/>
    </source>
</evidence>
<dbReference type="InterPro" id="IPR000515">
    <property type="entry name" value="MetI-like"/>
</dbReference>
<reference evidence="10 11" key="1">
    <citation type="submission" date="2020-11" db="EMBL/GenBank/DDBJ databases">
        <title>Enhanced detection system for hospital associated transmission using whole genome sequencing surveillance.</title>
        <authorList>
            <person name="Harrison L.H."/>
            <person name="Van Tyne D."/>
            <person name="Marsh J.W."/>
            <person name="Griffith M.P."/>
            <person name="Snyder D.J."/>
            <person name="Cooper V.S."/>
            <person name="Mustapha M."/>
        </authorList>
    </citation>
    <scope>NUCLEOTIDE SEQUENCE [LARGE SCALE GENOMIC DNA]</scope>
    <source>
        <strain evidence="10 11">PR00075</strain>
    </source>
</reference>
<feature type="domain" description="ABC transmembrane type-1" evidence="9">
    <location>
        <begin position="75"/>
        <end position="264"/>
    </location>
</feature>
<dbReference type="RefSeq" id="WP_196568778.1">
    <property type="nucleotide sequence ID" value="NZ_JADRYY010000048.1"/>
</dbReference>
<comment type="subcellular location">
    <subcellularLocation>
        <location evidence="1">Cell inner membrane</location>
        <topology evidence="1">Multi-pass membrane protein</topology>
    </subcellularLocation>
    <subcellularLocation>
        <location evidence="8">Cell membrane</location>
        <topology evidence="8">Multi-pass membrane protein</topology>
    </subcellularLocation>
</comment>
<dbReference type="InterPro" id="IPR035906">
    <property type="entry name" value="MetI-like_sf"/>
</dbReference>
<keyword evidence="5 8" id="KW-0812">Transmembrane</keyword>
<proteinExistence type="inferred from homology"/>
<evidence type="ECO:0000256" key="2">
    <source>
        <dbReference type="ARBA" id="ARBA00022448"/>
    </source>
</evidence>
<dbReference type="InterPro" id="IPR050366">
    <property type="entry name" value="BP-dependent_transpt_permease"/>
</dbReference>
<dbReference type="SUPFAM" id="SSF161098">
    <property type="entry name" value="MetI-like"/>
    <property type="match status" value="1"/>
</dbReference>
<evidence type="ECO:0000256" key="5">
    <source>
        <dbReference type="ARBA" id="ARBA00022692"/>
    </source>
</evidence>
<keyword evidence="11" id="KW-1185">Reference proteome</keyword>
<dbReference type="Gene3D" id="1.10.3720.10">
    <property type="entry name" value="MetI-like"/>
    <property type="match status" value="1"/>
</dbReference>
<comment type="caution">
    <text evidence="10">The sequence shown here is derived from an EMBL/GenBank/DDBJ whole genome shotgun (WGS) entry which is preliminary data.</text>
</comment>
<comment type="similarity">
    <text evidence="8">Belongs to the binding-protein-dependent transport system permease family.</text>
</comment>
<dbReference type="Pfam" id="PF12911">
    <property type="entry name" value="OppC_N"/>
    <property type="match status" value="1"/>
</dbReference>